<evidence type="ECO:0000313" key="2">
    <source>
        <dbReference type="EMBL" id="GAA5027938.1"/>
    </source>
</evidence>
<reference evidence="3" key="1">
    <citation type="journal article" date="2019" name="Int. J. Syst. Evol. Microbiol.">
        <title>The Global Catalogue of Microorganisms (GCM) 10K type strain sequencing project: providing services to taxonomists for standard genome sequencing and annotation.</title>
        <authorList>
            <consortium name="The Broad Institute Genomics Platform"/>
            <consortium name="The Broad Institute Genome Sequencing Center for Infectious Disease"/>
            <person name="Wu L."/>
            <person name="Ma J."/>
        </authorList>
    </citation>
    <scope>NUCLEOTIDE SEQUENCE [LARGE SCALE GENOMIC DNA]</scope>
    <source>
        <strain evidence="3">JCM 18409</strain>
    </source>
</reference>
<comment type="caution">
    <text evidence="2">The sequence shown here is derived from an EMBL/GenBank/DDBJ whole genome shotgun (WGS) entry which is preliminary data.</text>
</comment>
<gene>
    <name evidence="2" type="ORF">GCM10023335_65230</name>
</gene>
<evidence type="ECO:0000313" key="3">
    <source>
        <dbReference type="Proteomes" id="UP001501759"/>
    </source>
</evidence>
<dbReference type="EMBL" id="BAABKB010000030">
    <property type="protein sequence ID" value="GAA5027938.1"/>
    <property type="molecule type" value="Genomic_DNA"/>
</dbReference>
<protein>
    <submittedName>
        <fullName evidence="2">Uncharacterized protein</fullName>
    </submittedName>
</protein>
<sequence length="262" mass="28043">MDLPRRPRRRAELPKPRIELSRPGVTDLPGLTVDVPVYVNETRVLLHAEKVIARMTPPLTLEDVNRETAHLAITFHTIRAGEDAVVVLTRPLNPGGGAEPLVPPAPSGQARTQPVYDAASALLTAAHGDVDAAFLQAVHARLKSDDGLAAGAARCVIGGVLIHMMPTSVIGKTVTMLTDAVRGMREKAERQKELEDLEAAKDFAQIQAINAGIRHPELDELLPDFSSVGLPTDAPGGPRSSLDIIEEDGLDDGLDRGLDLGW</sequence>
<accession>A0ABP9JCV6</accession>
<evidence type="ECO:0000256" key="1">
    <source>
        <dbReference type="SAM" id="MobiDB-lite"/>
    </source>
</evidence>
<dbReference type="Proteomes" id="UP001501759">
    <property type="component" value="Unassembled WGS sequence"/>
</dbReference>
<organism evidence="2 3">
    <name type="scientific">Streptomyces siamensis</name>
    <dbReference type="NCBI Taxonomy" id="1274986"/>
    <lineage>
        <taxon>Bacteria</taxon>
        <taxon>Bacillati</taxon>
        <taxon>Actinomycetota</taxon>
        <taxon>Actinomycetes</taxon>
        <taxon>Kitasatosporales</taxon>
        <taxon>Streptomycetaceae</taxon>
        <taxon>Streptomyces</taxon>
    </lineage>
</organism>
<name>A0ABP9JCV6_9ACTN</name>
<proteinExistence type="predicted"/>
<dbReference type="RefSeq" id="WP_345656337.1">
    <property type="nucleotide sequence ID" value="NZ_BAABKB010000030.1"/>
</dbReference>
<feature type="region of interest" description="Disordered" evidence="1">
    <location>
        <begin position="226"/>
        <end position="246"/>
    </location>
</feature>
<keyword evidence="3" id="KW-1185">Reference proteome</keyword>